<name>A0A2G9TW74_TELCI</name>
<dbReference type="Pfam" id="PF01549">
    <property type="entry name" value="ShK"/>
    <property type="match status" value="1"/>
</dbReference>
<dbReference type="AlphaFoldDB" id="A0A2G9TW74"/>
<dbReference type="PROSITE" id="PS51670">
    <property type="entry name" value="SHKT"/>
    <property type="match status" value="1"/>
</dbReference>
<evidence type="ECO:0000313" key="5">
    <source>
        <dbReference type="Proteomes" id="UP000230423"/>
    </source>
</evidence>
<reference evidence="4 5" key="1">
    <citation type="submission" date="2015-09" db="EMBL/GenBank/DDBJ databases">
        <title>Draft genome of the parasitic nematode Teladorsagia circumcincta isolate WARC Sus (inbred).</title>
        <authorList>
            <person name="Mitreva M."/>
        </authorList>
    </citation>
    <scope>NUCLEOTIDE SEQUENCE [LARGE SCALE GENOMIC DNA]</scope>
    <source>
        <strain evidence="4 5">S</strain>
    </source>
</reference>
<evidence type="ECO:0000256" key="2">
    <source>
        <dbReference type="SAM" id="MobiDB-lite"/>
    </source>
</evidence>
<feature type="compositionally biased region" description="Basic and acidic residues" evidence="2">
    <location>
        <begin position="1"/>
        <end position="20"/>
    </location>
</feature>
<evidence type="ECO:0000256" key="1">
    <source>
        <dbReference type="PROSITE-ProRule" id="PRU01005"/>
    </source>
</evidence>
<feature type="compositionally biased region" description="Polar residues" evidence="2">
    <location>
        <begin position="24"/>
        <end position="45"/>
    </location>
</feature>
<organism evidence="4 5">
    <name type="scientific">Teladorsagia circumcincta</name>
    <name type="common">Brown stomach worm</name>
    <name type="synonym">Ostertagia circumcincta</name>
    <dbReference type="NCBI Taxonomy" id="45464"/>
    <lineage>
        <taxon>Eukaryota</taxon>
        <taxon>Metazoa</taxon>
        <taxon>Ecdysozoa</taxon>
        <taxon>Nematoda</taxon>
        <taxon>Chromadorea</taxon>
        <taxon>Rhabditida</taxon>
        <taxon>Rhabditina</taxon>
        <taxon>Rhabditomorpha</taxon>
        <taxon>Strongyloidea</taxon>
        <taxon>Trichostrongylidae</taxon>
        <taxon>Teladorsagia</taxon>
    </lineage>
</organism>
<sequence>MRQRIRADAARNRPRGDVRAAGRRTSSTSTDRPIVSNDTGNTPVRTCSDRSPWCSAWLQRNARVCIISSIFMRRDCARSCHFC</sequence>
<dbReference type="InterPro" id="IPR003582">
    <property type="entry name" value="ShKT_dom"/>
</dbReference>
<evidence type="ECO:0000313" key="4">
    <source>
        <dbReference type="EMBL" id="PIO61490.1"/>
    </source>
</evidence>
<feature type="domain" description="ShKT" evidence="3">
    <location>
        <begin position="47"/>
        <end position="83"/>
    </location>
</feature>
<keyword evidence="5" id="KW-1185">Reference proteome</keyword>
<accession>A0A2G9TW74</accession>
<feature type="region of interest" description="Disordered" evidence="2">
    <location>
        <begin position="1"/>
        <end position="45"/>
    </location>
</feature>
<dbReference type="OrthoDB" id="10343770at2759"/>
<dbReference type="EMBL" id="KZ353499">
    <property type="protein sequence ID" value="PIO61490.1"/>
    <property type="molecule type" value="Genomic_DNA"/>
</dbReference>
<proteinExistence type="predicted"/>
<gene>
    <name evidence="4" type="ORF">TELCIR_16986</name>
</gene>
<dbReference type="Proteomes" id="UP000230423">
    <property type="component" value="Unassembled WGS sequence"/>
</dbReference>
<comment type="caution">
    <text evidence="1">Lacks conserved residue(s) required for the propagation of feature annotation.</text>
</comment>
<evidence type="ECO:0000259" key="3">
    <source>
        <dbReference type="PROSITE" id="PS51670"/>
    </source>
</evidence>
<protein>
    <submittedName>
        <fullName evidence="4">ShTK domain protein</fullName>
    </submittedName>
</protein>